<feature type="binding site" evidence="7">
    <location>
        <position position="46"/>
    </location>
    <ligand>
        <name>ATP</name>
        <dbReference type="ChEBI" id="CHEBI:30616"/>
    </ligand>
</feature>
<evidence type="ECO:0000256" key="7">
    <source>
        <dbReference type="PROSITE-ProRule" id="PRU10141"/>
    </source>
</evidence>
<dbReference type="AlphaFoldDB" id="A0A132N6I0"/>
<keyword evidence="4 7" id="KW-0547">Nucleotide-binding</keyword>
<evidence type="ECO:0000313" key="10">
    <source>
        <dbReference type="EMBL" id="KWX05761.1"/>
    </source>
</evidence>
<feature type="domain" description="Protein kinase" evidence="9">
    <location>
        <begin position="17"/>
        <end position="284"/>
    </location>
</feature>
<dbReference type="SMART" id="SM00220">
    <property type="entry name" value="S_TKc"/>
    <property type="match status" value="1"/>
</dbReference>
<dbReference type="FunFam" id="1.10.510.10:FF:000021">
    <property type="entry name" value="Serine/threonine protein kinase"/>
    <property type="match status" value="1"/>
</dbReference>
<dbReference type="InterPro" id="IPR011009">
    <property type="entry name" value="Kinase-like_dom_sf"/>
</dbReference>
<dbReference type="Gene3D" id="1.10.510.10">
    <property type="entry name" value="Transferase(Phosphotransferase) domain 1"/>
    <property type="match status" value="1"/>
</dbReference>
<dbReference type="Pfam" id="PF00069">
    <property type="entry name" value="Pkinase"/>
    <property type="match status" value="1"/>
</dbReference>
<evidence type="ECO:0000256" key="1">
    <source>
        <dbReference type="ARBA" id="ARBA00012513"/>
    </source>
</evidence>
<evidence type="ECO:0000256" key="4">
    <source>
        <dbReference type="ARBA" id="ARBA00022741"/>
    </source>
</evidence>
<reference evidence="10 11" key="1">
    <citation type="submission" date="2015-02" db="EMBL/GenBank/DDBJ databases">
        <title>Physiological reanalysis, assessment of diazotrophy, and genome sequences of multiple isolates of Streptomyces thermoautotrophicus.</title>
        <authorList>
            <person name="MacKellar D.C."/>
            <person name="Lieber L."/>
            <person name="Norman J."/>
            <person name="Bolger A."/>
            <person name="Tobin C."/>
            <person name="Murray J.W."/>
            <person name="Prell J."/>
        </authorList>
    </citation>
    <scope>NUCLEOTIDE SEQUENCE [LARGE SCALE GENOMIC DNA]</scope>
    <source>
        <strain evidence="10 11">UBT1</strain>
    </source>
</reference>
<protein>
    <recommendedName>
        <fullName evidence="1">non-specific serine/threonine protein kinase</fullName>
        <ecNumber evidence="1">2.7.11.1</ecNumber>
    </recommendedName>
</protein>
<dbReference type="InterPro" id="IPR011990">
    <property type="entry name" value="TPR-like_helical_dom_sf"/>
</dbReference>
<dbReference type="Gene3D" id="1.25.40.10">
    <property type="entry name" value="Tetratricopeptide repeat domain"/>
    <property type="match status" value="1"/>
</dbReference>
<name>A0A132N6I0_9ACTN</name>
<dbReference type="Proteomes" id="UP000070659">
    <property type="component" value="Unassembled WGS sequence"/>
</dbReference>
<comment type="caution">
    <text evidence="10">The sequence shown here is derived from an EMBL/GenBank/DDBJ whole genome shotgun (WGS) entry which is preliminary data.</text>
</comment>
<accession>A0A132N6I0</accession>
<gene>
    <name evidence="10" type="ORF">TH66_00890</name>
</gene>
<dbReference type="GO" id="GO:0004674">
    <property type="term" value="F:protein serine/threonine kinase activity"/>
    <property type="evidence" value="ECO:0007669"/>
    <property type="project" value="UniProtKB-KW"/>
</dbReference>
<feature type="region of interest" description="Disordered" evidence="8">
    <location>
        <begin position="330"/>
        <end position="349"/>
    </location>
</feature>
<dbReference type="PATRIC" id="fig|1469144.8.peg.1353"/>
<dbReference type="GO" id="GO:0005524">
    <property type="term" value="F:ATP binding"/>
    <property type="evidence" value="ECO:0007669"/>
    <property type="project" value="UniProtKB-UniRule"/>
</dbReference>
<evidence type="ECO:0000259" key="9">
    <source>
        <dbReference type="PROSITE" id="PS50011"/>
    </source>
</evidence>
<dbReference type="EC" id="2.7.11.1" evidence="1"/>
<evidence type="ECO:0000256" key="2">
    <source>
        <dbReference type="ARBA" id="ARBA00022527"/>
    </source>
</evidence>
<evidence type="ECO:0000256" key="3">
    <source>
        <dbReference type="ARBA" id="ARBA00022679"/>
    </source>
</evidence>
<dbReference type="EMBL" id="JYIJ01000010">
    <property type="protein sequence ID" value="KWX05761.1"/>
    <property type="molecule type" value="Genomic_DNA"/>
</dbReference>
<dbReference type="InterPro" id="IPR017441">
    <property type="entry name" value="Protein_kinase_ATP_BS"/>
</dbReference>
<keyword evidence="6 7" id="KW-0067">ATP-binding</keyword>
<sequence length="533" mass="57925">MSYGRGTVAERVINGRYELDTPIGRGGMGEVWVGYDRTLDRRVAVKLLRADVLAHRSRGRLSIERFLREAQATARLDHPGVPAVHDVGEYDAGFYLVMQLVEGYTLGDLVAEHGPLPVRWVAGIGAQICAVLTVAHAVPLVHRDLKPHNVMVCEDGTVKVLDFGVAALLDRPDLTKLTAPGETVGTPAYMAPEQALTGACEPRSDLYALGCVLHELLSGEPVFQGETSLAVLREHLESEPRPLRELRPDVPADLERLVLDLLAKQPEDRPADAAAVYARLLPYVPDPPLAGVEAPAAVQTAQTAPTRLYTDALALLPDRNPLVTTVSLGPAARGRAAPPPGRRAAVGETEVRQARQRAEELAMDGRYTQAADMLREILDAATRAFSATHPLVLRLRFDLANVLFAAGDYRRALPEYEDLAGELARRGAGEEHVLHCRFQAVACRAALGETAAALAGFRSLLPEMRALFGEHDDQVLELRYQICVLLASSGQVTRARDDLRALLADMRSYSSGNPLLEDARQLLAHLDQVSPES</sequence>
<dbReference type="SUPFAM" id="SSF56112">
    <property type="entry name" value="Protein kinase-like (PK-like)"/>
    <property type="match status" value="1"/>
</dbReference>
<dbReference type="Pfam" id="PF13424">
    <property type="entry name" value="TPR_12"/>
    <property type="match status" value="1"/>
</dbReference>
<dbReference type="PROSITE" id="PS50011">
    <property type="entry name" value="PROTEIN_KINASE_DOM"/>
    <property type="match status" value="1"/>
</dbReference>
<dbReference type="InterPro" id="IPR000719">
    <property type="entry name" value="Prot_kinase_dom"/>
</dbReference>
<dbReference type="SUPFAM" id="SSF48452">
    <property type="entry name" value="TPR-like"/>
    <property type="match status" value="1"/>
</dbReference>
<dbReference type="PANTHER" id="PTHR43289:SF6">
    <property type="entry name" value="SERINE_THREONINE-PROTEIN KINASE NEKL-3"/>
    <property type="match status" value="1"/>
</dbReference>
<dbReference type="PROSITE" id="PS00108">
    <property type="entry name" value="PROTEIN_KINASE_ST"/>
    <property type="match status" value="1"/>
</dbReference>
<evidence type="ECO:0000256" key="6">
    <source>
        <dbReference type="ARBA" id="ARBA00022840"/>
    </source>
</evidence>
<dbReference type="PROSITE" id="PS00107">
    <property type="entry name" value="PROTEIN_KINASE_ATP"/>
    <property type="match status" value="1"/>
</dbReference>
<evidence type="ECO:0000256" key="8">
    <source>
        <dbReference type="SAM" id="MobiDB-lite"/>
    </source>
</evidence>
<keyword evidence="2" id="KW-0723">Serine/threonine-protein kinase</keyword>
<dbReference type="PANTHER" id="PTHR43289">
    <property type="entry name" value="MITOGEN-ACTIVATED PROTEIN KINASE KINASE KINASE 20-RELATED"/>
    <property type="match status" value="1"/>
</dbReference>
<dbReference type="Gene3D" id="3.30.200.20">
    <property type="entry name" value="Phosphorylase Kinase, domain 1"/>
    <property type="match status" value="1"/>
</dbReference>
<evidence type="ECO:0000313" key="11">
    <source>
        <dbReference type="Proteomes" id="UP000070659"/>
    </source>
</evidence>
<keyword evidence="5" id="KW-0418">Kinase</keyword>
<evidence type="ECO:0000256" key="5">
    <source>
        <dbReference type="ARBA" id="ARBA00022777"/>
    </source>
</evidence>
<dbReference type="InterPro" id="IPR008271">
    <property type="entry name" value="Ser/Thr_kinase_AS"/>
</dbReference>
<dbReference type="CDD" id="cd14014">
    <property type="entry name" value="STKc_PknB_like"/>
    <property type="match status" value="1"/>
</dbReference>
<keyword evidence="3" id="KW-0808">Transferase</keyword>
<organism evidence="10 11">
    <name type="scientific">Carbonactinospora thermoautotrophica</name>
    <dbReference type="NCBI Taxonomy" id="1469144"/>
    <lineage>
        <taxon>Bacteria</taxon>
        <taxon>Bacillati</taxon>
        <taxon>Actinomycetota</taxon>
        <taxon>Actinomycetes</taxon>
        <taxon>Kitasatosporales</taxon>
        <taxon>Carbonactinosporaceae</taxon>
        <taxon>Carbonactinospora</taxon>
    </lineage>
</organism>
<proteinExistence type="predicted"/>